<dbReference type="AlphaFoldDB" id="A0A9W9ZM01"/>
<dbReference type="Gene3D" id="3.40.50.1820">
    <property type="entry name" value="alpha/beta hydrolase"/>
    <property type="match status" value="1"/>
</dbReference>
<dbReference type="SUPFAM" id="SSF53474">
    <property type="entry name" value="alpha/beta-Hydrolases"/>
    <property type="match status" value="1"/>
</dbReference>
<feature type="domain" description="Carboxylesterase type B" evidence="1">
    <location>
        <begin position="19"/>
        <end position="118"/>
    </location>
</feature>
<evidence type="ECO:0000313" key="3">
    <source>
        <dbReference type="Proteomes" id="UP001163046"/>
    </source>
</evidence>
<protein>
    <recommendedName>
        <fullName evidence="1">Carboxylesterase type B domain-containing protein</fullName>
    </recommendedName>
</protein>
<dbReference type="PANTHER" id="PTHR11559">
    <property type="entry name" value="CARBOXYLESTERASE"/>
    <property type="match status" value="1"/>
</dbReference>
<evidence type="ECO:0000259" key="1">
    <source>
        <dbReference type="Pfam" id="PF00135"/>
    </source>
</evidence>
<gene>
    <name evidence="2" type="ORF">OS493_023470</name>
</gene>
<dbReference type="EMBL" id="MU825890">
    <property type="protein sequence ID" value="KAJ7384142.1"/>
    <property type="molecule type" value="Genomic_DNA"/>
</dbReference>
<evidence type="ECO:0000313" key="2">
    <source>
        <dbReference type="EMBL" id="KAJ7384142.1"/>
    </source>
</evidence>
<keyword evidence="3" id="KW-1185">Reference proteome</keyword>
<comment type="caution">
    <text evidence="2">The sequence shown here is derived from an EMBL/GenBank/DDBJ whole genome shotgun (WGS) entry which is preliminary data.</text>
</comment>
<organism evidence="2 3">
    <name type="scientific">Desmophyllum pertusum</name>
    <dbReference type="NCBI Taxonomy" id="174260"/>
    <lineage>
        <taxon>Eukaryota</taxon>
        <taxon>Metazoa</taxon>
        <taxon>Cnidaria</taxon>
        <taxon>Anthozoa</taxon>
        <taxon>Hexacorallia</taxon>
        <taxon>Scleractinia</taxon>
        <taxon>Caryophylliina</taxon>
        <taxon>Caryophylliidae</taxon>
        <taxon>Desmophyllum</taxon>
    </lineage>
</organism>
<sequence length="133" mass="15359">MDSGSLKSLRKSWTVLRVTMKAMVACIREKKDTDIQKATEKINYQFYSYLRWAPVVDKNFLHDTPRNLREKGDFKKVKLMISFNSQEGGTTLGYMVNSSFGMAASVNNGVSPPFFKEFVTKLAHARKQQRRQR</sequence>
<dbReference type="Proteomes" id="UP001163046">
    <property type="component" value="Unassembled WGS sequence"/>
</dbReference>
<proteinExistence type="predicted"/>
<dbReference type="InterPro" id="IPR050309">
    <property type="entry name" value="Type-B_Carboxylest/Lipase"/>
</dbReference>
<dbReference type="OrthoDB" id="9000293at2759"/>
<accession>A0A9W9ZM01</accession>
<reference evidence="2" key="1">
    <citation type="submission" date="2023-01" db="EMBL/GenBank/DDBJ databases">
        <title>Genome assembly of the deep-sea coral Lophelia pertusa.</title>
        <authorList>
            <person name="Herrera S."/>
            <person name="Cordes E."/>
        </authorList>
    </citation>
    <scope>NUCLEOTIDE SEQUENCE</scope>
    <source>
        <strain evidence="2">USNM1676648</strain>
        <tissue evidence="2">Polyp</tissue>
    </source>
</reference>
<dbReference type="Pfam" id="PF00135">
    <property type="entry name" value="COesterase"/>
    <property type="match status" value="1"/>
</dbReference>
<dbReference type="InterPro" id="IPR002018">
    <property type="entry name" value="CarbesteraseB"/>
</dbReference>
<name>A0A9W9ZM01_9CNID</name>
<dbReference type="InterPro" id="IPR029058">
    <property type="entry name" value="AB_hydrolase_fold"/>
</dbReference>